<evidence type="ECO:0000256" key="1">
    <source>
        <dbReference type="SAM" id="MobiDB-lite"/>
    </source>
</evidence>
<proteinExistence type="predicted"/>
<reference evidence="2" key="1">
    <citation type="submission" date="2021-01" db="EMBL/GenBank/DDBJ databases">
        <authorList>
            <person name="Corre E."/>
            <person name="Pelletier E."/>
            <person name="Niang G."/>
            <person name="Scheremetjew M."/>
            <person name="Finn R."/>
            <person name="Kale V."/>
            <person name="Holt S."/>
            <person name="Cochrane G."/>
            <person name="Meng A."/>
            <person name="Brown T."/>
            <person name="Cohen L."/>
        </authorList>
    </citation>
    <scope>NUCLEOTIDE SEQUENCE</scope>
    <source>
        <strain evidence="2">GSBS06</strain>
    </source>
</reference>
<feature type="region of interest" description="Disordered" evidence="1">
    <location>
        <begin position="144"/>
        <end position="209"/>
    </location>
</feature>
<name>A0A7S3LMD5_9STRA</name>
<feature type="compositionally biased region" description="Polar residues" evidence="1">
    <location>
        <begin position="154"/>
        <end position="163"/>
    </location>
</feature>
<protein>
    <submittedName>
        <fullName evidence="2">Uncharacterized protein</fullName>
    </submittedName>
</protein>
<dbReference type="AlphaFoldDB" id="A0A7S3LMD5"/>
<dbReference type="EMBL" id="HBIN01008390">
    <property type="protein sequence ID" value="CAE0435942.1"/>
    <property type="molecule type" value="Transcribed_RNA"/>
</dbReference>
<sequence>MAKDGIDPSILFGNNDAACSFQISKAPPVKISANALKGAILKKVDKSNRKSPLQKPVPRRPGVITLADLQNITLKKSTRNLGERKRPRNDTSSPFAITLDTIRSVKLRKTTTKNRREPIERNSNTNGSVLSLAALQSIKLRKTPAKPISDKSKQSNQNTSLPLQSVKLRKTRIRVAESSSSNGNDQIENTPANSNAANTSSRKTGSRTFTLSARDLLTVTLRKTKSERSPGGTPSKVKNDQFLSPSQARTEGEYLELALKKKFANTIMSTASPMNSPTSPSCWSVEN</sequence>
<accession>A0A7S3LMD5</accession>
<feature type="compositionally biased region" description="Polar residues" evidence="1">
    <location>
        <begin position="177"/>
        <end position="191"/>
    </location>
</feature>
<feature type="compositionally biased region" description="Low complexity" evidence="1">
    <location>
        <begin position="192"/>
        <end position="201"/>
    </location>
</feature>
<feature type="region of interest" description="Disordered" evidence="1">
    <location>
        <begin position="106"/>
        <end position="130"/>
    </location>
</feature>
<feature type="region of interest" description="Disordered" evidence="1">
    <location>
        <begin position="223"/>
        <end position="248"/>
    </location>
</feature>
<gene>
    <name evidence="2" type="ORF">ASTO00021_LOCUS6216</name>
</gene>
<evidence type="ECO:0000313" key="2">
    <source>
        <dbReference type="EMBL" id="CAE0435942.1"/>
    </source>
</evidence>
<organism evidence="2">
    <name type="scientific">Aplanochytrium stocchinoi</name>
    <dbReference type="NCBI Taxonomy" id="215587"/>
    <lineage>
        <taxon>Eukaryota</taxon>
        <taxon>Sar</taxon>
        <taxon>Stramenopiles</taxon>
        <taxon>Bigyra</taxon>
        <taxon>Labyrinthulomycetes</taxon>
        <taxon>Thraustochytrida</taxon>
        <taxon>Thraustochytriidae</taxon>
        <taxon>Aplanochytrium</taxon>
    </lineage>
</organism>